<evidence type="ECO:0000313" key="1">
    <source>
        <dbReference type="EMBL" id="KAJ9598828.1"/>
    </source>
</evidence>
<name>A0AAD8EQD7_DIPPU</name>
<sequence>FFTNEKFQRLYTGCEPATRTIKITIVYDQNFLHHHYHLRFSQITLHVIHSSNHSLPRVLLQSSFAYYLG</sequence>
<gene>
    <name evidence="1" type="ORF">L9F63_026636</name>
</gene>
<proteinExistence type="predicted"/>
<organism evidence="1 2">
    <name type="scientific">Diploptera punctata</name>
    <name type="common">Pacific beetle cockroach</name>
    <dbReference type="NCBI Taxonomy" id="6984"/>
    <lineage>
        <taxon>Eukaryota</taxon>
        <taxon>Metazoa</taxon>
        <taxon>Ecdysozoa</taxon>
        <taxon>Arthropoda</taxon>
        <taxon>Hexapoda</taxon>
        <taxon>Insecta</taxon>
        <taxon>Pterygota</taxon>
        <taxon>Neoptera</taxon>
        <taxon>Polyneoptera</taxon>
        <taxon>Dictyoptera</taxon>
        <taxon>Blattodea</taxon>
        <taxon>Blaberoidea</taxon>
        <taxon>Blaberidae</taxon>
        <taxon>Diplopterinae</taxon>
        <taxon>Diploptera</taxon>
    </lineage>
</organism>
<dbReference type="EMBL" id="JASPKZ010000999">
    <property type="protein sequence ID" value="KAJ9598828.1"/>
    <property type="molecule type" value="Genomic_DNA"/>
</dbReference>
<reference evidence="1" key="2">
    <citation type="submission" date="2023-05" db="EMBL/GenBank/DDBJ databases">
        <authorList>
            <person name="Fouks B."/>
        </authorList>
    </citation>
    <scope>NUCLEOTIDE SEQUENCE</scope>
    <source>
        <strain evidence="1">Stay&amp;Tobe</strain>
        <tissue evidence="1">Testes</tissue>
    </source>
</reference>
<feature type="non-terminal residue" evidence="1">
    <location>
        <position position="69"/>
    </location>
</feature>
<reference evidence="1" key="1">
    <citation type="journal article" date="2023" name="IScience">
        <title>Live-bearing cockroach genome reveals convergent evolutionary mechanisms linked to viviparity in insects and beyond.</title>
        <authorList>
            <person name="Fouks B."/>
            <person name="Harrison M.C."/>
            <person name="Mikhailova A.A."/>
            <person name="Marchal E."/>
            <person name="English S."/>
            <person name="Carruthers M."/>
            <person name="Jennings E.C."/>
            <person name="Chiamaka E.L."/>
            <person name="Frigard R.A."/>
            <person name="Pippel M."/>
            <person name="Attardo G.M."/>
            <person name="Benoit J.B."/>
            <person name="Bornberg-Bauer E."/>
            <person name="Tobe S.S."/>
        </authorList>
    </citation>
    <scope>NUCLEOTIDE SEQUENCE</scope>
    <source>
        <strain evidence="1">Stay&amp;Tobe</strain>
    </source>
</reference>
<dbReference type="AlphaFoldDB" id="A0AAD8EQD7"/>
<accession>A0AAD8EQD7</accession>
<dbReference type="Proteomes" id="UP001233999">
    <property type="component" value="Unassembled WGS sequence"/>
</dbReference>
<keyword evidence="2" id="KW-1185">Reference proteome</keyword>
<comment type="caution">
    <text evidence="1">The sequence shown here is derived from an EMBL/GenBank/DDBJ whole genome shotgun (WGS) entry which is preliminary data.</text>
</comment>
<feature type="non-terminal residue" evidence="1">
    <location>
        <position position="1"/>
    </location>
</feature>
<evidence type="ECO:0000313" key="2">
    <source>
        <dbReference type="Proteomes" id="UP001233999"/>
    </source>
</evidence>
<protein>
    <submittedName>
        <fullName evidence="1">Uncharacterized protein</fullName>
    </submittedName>
</protein>